<feature type="compositionally biased region" description="Pro residues" evidence="1">
    <location>
        <begin position="219"/>
        <end position="235"/>
    </location>
</feature>
<dbReference type="AlphaFoldDB" id="A0AAW0SCU4"/>
<comment type="caution">
    <text evidence="2">The sequence shown here is derived from an EMBL/GenBank/DDBJ whole genome shotgun (WGS) entry which is preliminary data.</text>
</comment>
<keyword evidence="3" id="KW-1185">Reference proteome</keyword>
<dbReference type="EMBL" id="JARAKH010001686">
    <property type="protein sequence ID" value="KAK8372656.1"/>
    <property type="molecule type" value="Genomic_DNA"/>
</dbReference>
<proteinExistence type="predicted"/>
<accession>A0AAW0SCU4</accession>
<evidence type="ECO:0008006" key="4">
    <source>
        <dbReference type="Google" id="ProtNLM"/>
    </source>
</evidence>
<evidence type="ECO:0000256" key="1">
    <source>
        <dbReference type="SAM" id="MobiDB-lite"/>
    </source>
</evidence>
<gene>
    <name evidence="2" type="ORF">O3P69_020003</name>
</gene>
<reference evidence="2 3" key="1">
    <citation type="submission" date="2023-03" db="EMBL/GenBank/DDBJ databases">
        <title>High-quality genome of Scylla paramamosain provides insights in environmental adaptation.</title>
        <authorList>
            <person name="Zhang L."/>
        </authorList>
    </citation>
    <scope>NUCLEOTIDE SEQUENCE [LARGE SCALE GENOMIC DNA]</scope>
    <source>
        <strain evidence="2">LZ_2023a</strain>
        <tissue evidence="2">Muscle</tissue>
    </source>
</reference>
<evidence type="ECO:0000313" key="2">
    <source>
        <dbReference type="EMBL" id="KAK8372656.1"/>
    </source>
</evidence>
<feature type="region of interest" description="Disordered" evidence="1">
    <location>
        <begin position="205"/>
        <end position="270"/>
    </location>
</feature>
<sequence>MPLPRRSPRSTPRASTTVVPRSLQPLLQQARQTISDQQQAITTLQANMAALITRGNVAPAPRVPLSAAPEKCDLDMTPAAFRSSKRPHGTASAYAVSGSVTTAGANVSRQPTIEVTVALGMGAKHRTAAVADTGAQVCVAGAALLSSLNIQPTQLQGYSSGPCPPGTRVRMQNQASGTWDRTGLIVEALPYRQYTVRLDGSGRISLRNRNHLRPVAESTPPPAPPTLRPPTPPAAQPTTTPAQVSIPTQPQLRPAPRRQVRRPGWLSDYV</sequence>
<organism evidence="2 3">
    <name type="scientific">Scylla paramamosain</name>
    <name type="common">Mud crab</name>
    <dbReference type="NCBI Taxonomy" id="85552"/>
    <lineage>
        <taxon>Eukaryota</taxon>
        <taxon>Metazoa</taxon>
        <taxon>Ecdysozoa</taxon>
        <taxon>Arthropoda</taxon>
        <taxon>Crustacea</taxon>
        <taxon>Multicrustacea</taxon>
        <taxon>Malacostraca</taxon>
        <taxon>Eumalacostraca</taxon>
        <taxon>Eucarida</taxon>
        <taxon>Decapoda</taxon>
        <taxon>Pleocyemata</taxon>
        <taxon>Brachyura</taxon>
        <taxon>Eubrachyura</taxon>
        <taxon>Portunoidea</taxon>
        <taxon>Portunidae</taxon>
        <taxon>Portuninae</taxon>
        <taxon>Scylla</taxon>
    </lineage>
</organism>
<protein>
    <recommendedName>
        <fullName evidence="4">Peptidase A2 domain-containing protein</fullName>
    </recommendedName>
</protein>
<dbReference type="Proteomes" id="UP001487740">
    <property type="component" value="Unassembled WGS sequence"/>
</dbReference>
<evidence type="ECO:0000313" key="3">
    <source>
        <dbReference type="Proteomes" id="UP001487740"/>
    </source>
</evidence>
<name>A0AAW0SCU4_SCYPA</name>